<keyword evidence="7" id="KW-0663">Pyridoxal phosphate</keyword>
<dbReference type="SUPFAM" id="SSF53383">
    <property type="entry name" value="PLP-dependent transferases"/>
    <property type="match status" value="1"/>
</dbReference>
<evidence type="ECO:0000256" key="10">
    <source>
        <dbReference type="ARBA" id="ARBA00050776"/>
    </source>
</evidence>
<evidence type="ECO:0000313" key="12">
    <source>
        <dbReference type="EMBL" id="SIS25978.1"/>
    </source>
</evidence>
<dbReference type="InterPro" id="IPR016454">
    <property type="entry name" value="Cysteine_dSase"/>
</dbReference>
<comment type="similarity">
    <text evidence="3">Belongs to the class-V pyridoxal-phosphate-dependent aminotransferase family. NifS/IscS subfamily.</text>
</comment>
<evidence type="ECO:0000256" key="3">
    <source>
        <dbReference type="ARBA" id="ARBA00006490"/>
    </source>
</evidence>
<dbReference type="GO" id="GO:0051536">
    <property type="term" value="F:iron-sulfur cluster binding"/>
    <property type="evidence" value="ECO:0007669"/>
    <property type="project" value="UniProtKB-KW"/>
</dbReference>
<dbReference type="InterPro" id="IPR015422">
    <property type="entry name" value="PyrdxlP-dep_Trfase_small"/>
</dbReference>
<dbReference type="InterPro" id="IPR015424">
    <property type="entry name" value="PyrdxlP-dep_Trfase"/>
</dbReference>
<protein>
    <recommendedName>
        <fullName evidence="4">Cysteine desulfurase</fullName>
    </recommendedName>
</protein>
<dbReference type="GO" id="GO:0031071">
    <property type="term" value="F:cysteine desulfurase activity"/>
    <property type="evidence" value="ECO:0007669"/>
    <property type="project" value="UniProtKB-EC"/>
</dbReference>
<evidence type="ECO:0000313" key="13">
    <source>
        <dbReference type="Proteomes" id="UP000186019"/>
    </source>
</evidence>
<dbReference type="GO" id="GO:0046872">
    <property type="term" value="F:metal ion binding"/>
    <property type="evidence" value="ECO:0007669"/>
    <property type="project" value="UniProtKB-KW"/>
</dbReference>
<dbReference type="InterPro" id="IPR015421">
    <property type="entry name" value="PyrdxlP-dep_Trfase_major"/>
</dbReference>
<evidence type="ECO:0000256" key="4">
    <source>
        <dbReference type="ARBA" id="ARBA00013558"/>
    </source>
</evidence>
<dbReference type="OrthoDB" id="9808002at2"/>
<dbReference type="PANTHER" id="PTHR11601">
    <property type="entry name" value="CYSTEINE DESULFURYLASE FAMILY MEMBER"/>
    <property type="match status" value="1"/>
</dbReference>
<evidence type="ECO:0000256" key="2">
    <source>
        <dbReference type="ARBA" id="ARBA00003120"/>
    </source>
</evidence>
<dbReference type="Pfam" id="PF00266">
    <property type="entry name" value="Aminotran_5"/>
    <property type="match status" value="1"/>
</dbReference>
<dbReference type="EMBL" id="FTNV01000005">
    <property type="protein sequence ID" value="SIS25978.1"/>
    <property type="molecule type" value="Genomic_DNA"/>
</dbReference>
<feature type="domain" description="Aminotransferase class V" evidence="11">
    <location>
        <begin position="7"/>
        <end position="374"/>
    </location>
</feature>
<reference evidence="13" key="1">
    <citation type="submission" date="2017-01" db="EMBL/GenBank/DDBJ databases">
        <authorList>
            <person name="Varghese N."/>
            <person name="Submissions S."/>
        </authorList>
    </citation>
    <scope>NUCLEOTIDE SEQUENCE [LARGE SCALE GENOMIC DNA]</scope>
    <source>
        <strain evidence="13">DSM 29590</strain>
    </source>
</reference>
<keyword evidence="9" id="KW-0411">Iron-sulfur</keyword>
<dbReference type="RefSeq" id="WP_076535519.1">
    <property type="nucleotide sequence ID" value="NZ_FOAC01000006.1"/>
</dbReference>
<evidence type="ECO:0000256" key="8">
    <source>
        <dbReference type="ARBA" id="ARBA00023004"/>
    </source>
</evidence>
<evidence type="ECO:0000256" key="9">
    <source>
        <dbReference type="ARBA" id="ARBA00023014"/>
    </source>
</evidence>
<sequence>MKIDGVIYLDHQATCPLDSTVFAEMTPYFEGRFGNPHSSDHAVGWRASQAVQRAASEIARLIGADPDEIIFTSGATEANNLALLGLAREGLASKRRRVLLSSIEHKCVLEIGRALSAEYGFSIEHLPVDTQGALDLDALENSISDDVFLVSVMGANNEIGTIQDIERISRIAGASGAYFHCDAAQAPSAMDVSRIADHADLVSLSSHKMYGPSGIGALFARRDLQPLMQPTILGGGQQNGLRSGTLPAALCVGFGAAARIAASEEGYHRREQLADLRDSFLKQLQNLPCRIWVNGPLDTERKHPGNLSVGFEGVSAADLLSRLQPKIAASTGSACTSGIPEPSHVLRAIGLDDERASSSVRFSLGKYTTLDDVSEATELIKEAILDLIGSGLLEVG</sequence>
<dbReference type="Gene3D" id="1.10.260.50">
    <property type="match status" value="1"/>
</dbReference>
<keyword evidence="5" id="KW-0808">Transferase</keyword>
<comment type="function">
    <text evidence="2">Catalyzes the removal of elemental sulfur atoms from cysteine to produce alanine. Seems to participate in the biosynthesis of the nitrogenase metalloclusters by providing the inorganic sulfur required for the Fe-S core formation.</text>
</comment>
<comment type="catalytic activity">
    <reaction evidence="10">
        <text>(sulfur carrier)-H + L-cysteine = (sulfur carrier)-SH + L-alanine</text>
        <dbReference type="Rhea" id="RHEA:43892"/>
        <dbReference type="Rhea" id="RHEA-COMP:14737"/>
        <dbReference type="Rhea" id="RHEA-COMP:14739"/>
        <dbReference type="ChEBI" id="CHEBI:29917"/>
        <dbReference type="ChEBI" id="CHEBI:35235"/>
        <dbReference type="ChEBI" id="CHEBI:57972"/>
        <dbReference type="ChEBI" id="CHEBI:64428"/>
        <dbReference type="EC" id="2.8.1.7"/>
    </reaction>
</comment>
<organism evidence="12 13">
    <name type="scientific">Roseovarius nanhaiticus</name>
    <dbReference type="NCBI Taxonomy" id="573024"/>
    <lineage>
        <taxon>Bacteria</taxon>
        <taxon>Pseudomonadati</taxon>
        <taxon>Pseudomonadota</taxon>
        <taxon>Alphaproteobacteria</taxon>
        <taxon>Rhodobacterales</taxon>
        <taxon>Roseobacteraceae</taxon>
        <taxon>Roseovarius</taxon>
    </lineage>
</organism>
<evidence type="ECO:0000256" key="1">
    <source>
        <dbReference type="ARBA" id="ARBA00001933"/>
    </source>
</evidence>
<name>A0A1N7HMQ0_9RHOB</name>
<dbReference type="Gene3D" id="3.90.1150.10">
    <property type="entry name" value="Aspartate Aminotransferase, domain 1"/>
    <property type="match status" value="1"/>
</dbReference>
<dbReference type="PANTHER" id="PTHR11601:SF34">
    <property type="entry name" value="CYSTEINE DESULFURASE"/>
    <property type="match status" value="1"/>
</dbReference>
<dbReference type="PIRSF" id="PIRSF005572">
    <property type="entry name" value="NifS"/>
    <property type="match status" value="1"/>
</dbReference>
<dbReference type="InterPro" id="IPR000192">
    <property type="entry name" value="Aminotrans_V_dom"/>
</dbReference>
<keyword evidence="6" id="KW-0479">Metal-binding</keyword>
<accession>A0A1N7HMQ0</accession>
<evidence type="ECO:0000259" key="11">
    <source>
        <dbReference type="Pfam" id="PF00266"/>
    </source>
</evidence>
<dbReference type="Gene3D" id="3.40.640.10">
    <property type="entry name" value="Type I PLP-dependent aspartate aminotransferase-like (Major domain)"/>
    <property type="match status" value="1"/>
</dbReference>
<evidence type="ECO:0000256" key="7">
    <source>
        <dbReference type="ARBA" id="ARBA00022898"/>
    </source>
</evidence>
<comment type="cofactor">
    <cofactor evidence="1">
        <name>pyridoxal 5'-phosphate</name>
        <dbReference type="ChEBI" id="CHEBI:597326"/>
    </cofactor>
</comment>
<evidence type="ECO:0000256" key="5">
    <source>
        <dbReference type="ARBA" id="ARBA00022679"/>
    </source>
</evidence>
<proteinExistence type="inferred from homology"/>
<evidence type="ECO:0000256" key="6">
    <source>
        <dbReference type="ARBA" id="ARBA00022723"/>
    </source>
</evidence>
<dbReference type="AlphaFoldDB" id="A0A1N7HMQ0"/>
<gene>
    <name evidence="12" type="ORF">SAMN05421666_3413</name>
</gene>
<dbReference type="STRING" id="573024.SAMN05216208_3488"/>
<keyword evidence="13" id="KW-1185">Reference proteome</keyword>
<keyword evidence="8" id="KW-0408">Iron</keyword>
<dbReference type="Proteomes" id="UP000186019">
    <property type="component" value="Unassembled WGS sequence"/>
</dbReference>